<accession>A0A061J1S7</accession>
<evidence type="ECO:0000313" key="2">
    <source>
        <dbReference type="EMBL" id="ESL07237.1"/>
    </source>
</evidence>
<evidence type="ECO:0000256" key="1">
    <source>
        <dbReference type="SAM" id="MobiDB-lite"/>
    </source>
</evidence>
<feature type="region of interest" description="Disordered" evidence="1">
    <location>
        <begin position="30"/>
        <end position="71"/>
    </location>
</feature>
<comment type="caution">
    <text evidence="2">The sequence shown here is derived from an EMBL/GenBank/DDBJ whole genome shotgun (WGS) entry which is preliminary data.</text>
</comment>
<proteinExistence type="predicted"/>
<name>A0A061J1S7_TRYRA</name>
<organism evidence="2 3">
    <name type="scientific">Trypanosoma rangeli SC58</name>
    <dbReference type="NCBI Taxonomy" id="429131"/>
    <lineage>
        <taxon>Eukaryota</taxon>
        <taxon>Discoba</taxon>
        <taxon>Euglenozoa</taxon>
        <taxon>Kinetoplastea</taxon>
        <taxon>Metakinetoplastina</taxon>
        <taxon>Trypanosomatida</taxon>
        <taxon>Trypanosomatidae</taxon>
        <taxon>Trypanosoma</taxon>
        <taxon>Herpetosoma</taxon>
    </lineage>
</organism>
<protein>
    <submittedName>
        <fullName evidence="2">Uncharacterized protein</fullName>
    </submittedName>
</protein>
<dbReference type="OrthoDB" id="252738at2759"/>
<dbReference type="EMBL" id="AUPL01005079">
    <property type="protein sequence ID" value="ESL07237.1"/>
    <property type="molecule type" value="Genomic_DNA"/>
</dbReference>
<feature type="region of interest" description="Disordered" evidence="1">
    <location>
        <begin position="87"/>
        <end position="115"/>
    </location>
</feature>
<feature type="compositionally biased region" description="Basic and acidic residues" evidence="1">
    <location>
        <begin position="347"/>
        <end position="356"/>
    </location>
</feature>
<dbReference type="AlphaFoldDB" id="A0A061J1S7"/>
<reference evidence="2 3" key="1">
    <citation type="submission" date="2013-07" db="EMBL/GenBank/DDBJ databases">
        <authorList>
            <person name="Stoco P.H."/>
            <person name="Wagner G."/>
            <person name="Gerber A."/>
            <person name="Zaha A."/>
            <person name="Thompson C."/>
            <person name="Bartholomeu D.C."/>
            <person name="Luckemeyer D.D."/>
            <person name="Bahia D."/>
            <person name="Loreto E."/>
            <person name="Prestes E.B."/>
            <person name="Lima F.M."/>
            <person name="Rodrigues-Luiz G."/>
            <person name="Vallejo G.A."/>
            <person name="Filho J.F."/>
            <person name="Monteiro K.M."/>
            <person name="Tyler K.M."/>
            <person name="de Almeida L.G."/>
            <person name="Ortiz M.F."/>
            <person name="Siervo M.A."/>
            <person name="de Moraes M.H."/>
            <person name="Cunha O.L."/>
            <person name="Mendonca-Neto R."/>
            <person name="Silva R."/>
            <person name="Teixeira S.M."/>
            <person name="Murta S.M."/>
            <person name="Sincero T.C."/>
            <person name="Mendes T.A."/>
            <person name="Urmenyi T.P."/>
            <person name="Silva V.G."/>
            <person name="da Rocha W.D."/>
            <person name="Andersson B."/>
            <person name="Romanha A.J."/>
            <person name="Steindel M."/>
            <person name="de Vasconcelos A.T."/>
            <person name="Grisard E.C."/>
        </authorList>
    </citation>
    <scope>NUCLEOTIDE SEQUENCE [LARGE SCALE GENOMIC DNA]</scope>
    <source>
        <strain evidence="2 3">SC58</strain>
    </source>
</reference>
<feature type="region of interest" description="Disordered" evidence="1">
    <location>
        <begin position="262"/>
        <end position="356"/>
    </location>
</feature>
<sequence>MMPYQLYLHRRFDIQLSPVAASIIDWAPPSRDVPAVSDVSPSFPSSAEGRTTSENGGRKKPFRDWGQKPDDAENLVRSSHLVEGGPYATESSAAASPEAGLKPHSPTALLVSDGGSQEARSCHKTAYPRLSQSHWTVNSYAATLLFSRGTFSLNAGLFSDFGVAHGAASSAFAWPSPTPPSVGRFSFYATDTFQLEWIWRRMQWAAAVKLFGLWPSTALPVCELTGVTPRTDWCVQADRLLFNWSWFWRVFVRDGQSSRWNSLISQNSPAGPPPASEEDRDTCGATAAKNAPPLTKCAVTSPPHGYAASARQDEKHHPQPRAVQSHREGGLEKATAASAVGDEIANDNDKGKTRGGRERLGAKALNHGVGESPLHATSNGENYRWWSLKELRCGAGFAVKNDLASGVNVYCGCSGHFGRALTVSTHVDVLRRACCSITSNTKSLDLAARLRMNLITWHRTELDAGLGWRPFEQVSGLTCRLSRSMGRTSAGITIRDVGTQYNKLLFSWHAKQEEHAVQQGQEGGLQQRQRRRRDPHVDKNLLQGNLAGKAADSTASTAWLFSDWYDPYVGWMWRLGRFITGSASLTASSAAASSATGATEHDPGLRKRLSQSVLWVIEYADALFRQTEFDLTVGLEEQRHHSRRLRCFFVVSAH</sequence>
<dbReference type="VEuPathDB" id="TriTrypDB:TRSC58_05079"/>
<feature type="compositionally biased region" description="Polar residues" evidence="1">
    <location>
        <begin position="39"/>
        <end position="55"/>
    </location>
</feature>
<feature type="compositionally biased region" description="Basic and acidic residues" evidence="1">
    <location>
        <begin position="62"/>
        <end position="71"/>
    </location>
</feature>
<dbReference type="Proteomes" id="UP000031737">
    <property type="component" value="Unassembled WGS sequence"/>
</dbReference>
<gene>
    <name evidence="2" type="ORF">TRSC58_05079</name>
</gene>
<evidence type="ECO:0000313" key="3">
    <source>
        <dbReference type="Proteomes" id="UP000031737"/>
    </source>
</evidence>
<keyword evidence="3" id="KW-1185">Reference proteome</keyword>